<feature type="transmembrane region" description="Helical" evidence="6">
    <location>
        <begin position="266"/>
        <end position="290"/>
    </location>
</feature>
<feature type="transmembrane region" description="Helical" evidence="6">
    <location>
        <begin position="310"/>
        <end position="332"/>
    </location>
</feature>
<evidence type="ECO:0000256" key="2">
    <source>
        <dbReference type="ARBA" id="ARBA00008066"/>
    </source>
</evidence>
<reference evidence="8 9" key="1">
    <citation type="submission" date="2020-12" db="EMBL/GenBank/DDBJ databases">
        <title>Metabolic potential, ecology and presence of endohyphal bacteria is reflected in genomic diversity of Mucoromycotina.</title>
        <authorList>
            <person name="Muszewska A."/>
            <person name="Okrasinska A."/>
            <person name="Steczkiewicz K."/>
            <person name="Drgas O."/>
            <person name="Orlowska M."/>
            <person name="Perlinska-Lenart U."/>
            <person name="Aleksandrzak-Piekarczyk T."/>
            <person name="Szatraj K."/>
            <person name="Zielenkiewicz U."/>
            <person name="Pilsyk S."/>
            <person name="Malc E."/>
            <person name="Mieczkowski P."/>
            <person name="Kruszewska J.S."/>
            <person name="Biernat P."/>
            <person name="Pawlowska J."/>
        </authorList>
    </citation>
    <scope>NUCLEOTIDE SEQUENCE [LARGE SCALE GENOMIC DNA]</scope>
    <source>
        <strain evidence="8 9">CBS 142.35</strain>
    </source>
</reference>
<keyword evidence="3 6" id="KW-0812">Transmembrane</keyword>
<evidence type="ECO:0000256" key="3">
    <source>
        <dbReference type="ARBA" id="ARBA00022692"/>
    </source>
</evidence>
<feature type="transmembrane region" description="Helical" evidence="6">
    <location>
        <begin position="375"/>
        <end position="392"/>
    </location>
</feature>
<feature type="transmembrane region" description="Helical" evidence="6">
    <location>
        <begin position="404"/>
        <end position="422"/>
    </location>
</feature>
<sequence length="437" mass="48204">MGGKANIPDNKSRTSSFDSSVATPTLIKHLPYDYKTKLHDPDFDVDRTQAGRSVSAYYNIVCCVCGTGMLSLPSVLAAGGWSALALLLLCWWMVTYASIILVRCLYYGGDKRLPSVNRVATAAFGRWGGYTSFFFNAWILLGTPTLYLVLCGQNLNDLCKGTVAEIGYIPWTIIFAAAICIPFVFMKNMDSLSWTSLLGVIVTVGTTLICVIEAALDRPNQEDTIKENVIWDGWPSAIAVIAFSLGGNVIYPNCEAAMRRPERWPIVAMLGLSSCALLYIMVAIPGYLVYGETAQNPIYNSIPHNSIGRILAIVMVTTNITVSIPIFAGSFVLDSEHMMNITVEKLGEKKELLYRAIWRICVPYFSPLMSLFGAFGYSTTIFIIPVLCYWKLTGFRNKPIYEIAWGFLALVMGVVGLIFGTWDAITSLIEAYAKEES</sequence>
<feature type="transmembrane region" description="Helical" evidence="6">
    <location>
        <begin position="197"/>
        <end position="216"/>
    </location>
</feature>
<dbReference type="GO" id="GO:0005774">
    <property type="term" value="C:vacuolar membrane"/>
    <property type="evidence" value="ECO:0007669"/>
    <property type="project" value="TreeGrafter"/>
</dbReference>
<dbReference type="Pfam" id="PF01490">
    <property type="entry name" value="Aa_trans"/>
    <property type="match status" value="1"/>
</dbReference>
<dbReference type="GO" id="GO:0015179">
    <property type="term" value="F:L-amino acid transmembrane transporter activity"/>
    <property type="evidence" value="ECO:0007669"/>
    <property type="project" value="TreeGrafter"/>
</dbReference>
<accession>A0A8H7RT18</accession>
<feature type="transmembrane region" description="Helical" evidence="6">
    <location>
        <begin position="127"/>
        <end position="148"/>
    </location>
</feature>
<keyword evidence="5 6" id="KW-0472">Membrane</keyword>
<feature type="domain" description="Amino acid transporter transmembrane" evidence="7">
    <location>
        <begin position="54"/>
        <end position="425"/>
    </location>
</feature>
<dbReference type="EMBL" id="JAEPRB010000376">
    <property type="protein sequence ID" value="KAG2216656.1"/>
    <property type="molecule type" value="Genomic_DNA"/>
</dbReference>
<keyword evidence="9" id="KW-1185">Reference proteome</keyword>
<evidence type="ECO:0000313" key="9">
    <source>
        <dbReference type="Proteomes" id="UP000646827"/>
    </source>
</evidence>
<feature type="transmembrane region" description="Helical" evidence="6">
    <location>
        <begin position="56"/>
        <end position="77"/>
    </location>
</feature>
<feature type="transmembrane region" description="Helical" evidence="6">
    <location>
        <begin position="236"/>
        <end position="254"/>
    </location>
</feature>
<feature type="transmembrane region" description="Helical" evidence="6">
    <location>
        <begin position="83"/>
        <end position="106"/>
    </location>
</feature>
<comment type="subcellular location">
    <subcellularLocation>
        <location evidence="1">Membrane</location>
        <topology evidence="1">Multi-pass membrane protein</topology>
    </subcellularLocation>
</comment>
<organism evidence="8 9">
    <name type="scientific">Circinella minor</name>
    <dbReference type="NCBI Taxonomy" id="1195481"/>
    <lineage>
        <taxon>Eukaryota</taxon>
        <taxon>Fungi</taxon>
        <taxon>Fungi incertae sedis</taxon>
        <taxon>Mucoromycota</taxon>
        <taxon>Mucoromycotina</taxon>
        <taxon>Mucoromycetes</taxon>
        <taxon>Mucorales</taxon>
        <taxon>Lichtheimiaceae</taxon>
        <taxon>Circinella</taxon>
    </lineage>
</organism>
<keyword evidence="4 6" id="KW-1133">Transmembrane helix</keyword>
<evidence type="ECO:0000259" key="7">
    <source>
        <dbReference type="Pfam" id="PF01490"/>
    </source>
</evidence>
<dbReference type="PANTHER" id="PTHR22950">
    <property type="entry name" value="AMINO ACID TRANSPORTER"/>
    <property type="match status" value="1"/>
</dbReference>
<gene>
    <name evidence="8" type="ORF">INT45_007940</name>
</gene>
<evidence type="ECO:0000256" key="4">
    <source>
        <dbReference type="ARBA" id="ARBA00022989"/>
    </source>
</evidence>
<comment type="caution">
    <text evidence="8">The sequence shown here is derived from an EMBL/GenBank/DDBJ whole genome shotgun (WGS) entry which is preliminary data.</text>
</comment>
<dbReference type="OrthoDB" id="40134at2759"/>
<evidence type="ECO:0000256" key="5">
    <source>
        <dbReference type="ARBA" id="ARBA00023136"/>
    </source>
</evidence>
<dbReference type="InterPro" id="IPR013057">
    <property type="entry name" value="AA_transpt_TM"/>
</dbReference>
<feature type="transmembrane region" description="Helical" evidence="6">
    <location>
        <begin position="168"/>
        <end position="185"/>
    </location>
</feature>
<name>A0A8H7RT18_9FUNG</name>
<dbReference type="PANTHER" id="PTHR22950:SF349">
    <property type="entry name" value="AMINO ACID TRANSPORTER TRANSMEMBRANE DOMAIN-CONTAINING PROTEIN"/>
    <property type="match status" value="1"/>
</dbReference>
<evidence type="ECO:0000256" key="6">
    <source>
        <dbReference type="SAM" id="Phobius"/>
    </source>
</evidence>
<dbReference type="AlphaFoldDB" id="A0A8H7RT18"/>
<comment type="similarity">
    <text evidence="2">Belongs to the amino acid/polyamine transporter 2 family.</text>
</comment>
<proteinExistence type="inferred from homology"/>
<evidence type="ECO:0000256" key="1">
    <source>
        <dbReference type="ARBA" id="ARBA00004141"/>
    </source>
</evidence>
<protein>
    <recommendedName>
        <fullName evidence="7">Amino acid transporter transmembrane domain-containing protein</fullName>
    </recommendedName>
</protein>
<evidence type="ECO:0000313" key="8">
    <source>
        <dbReference type="EMBL" id="KAG2216656.1"/>
    </source>
</evidence>
<dbReference type="Proteomes" id="UP000646827">
    <property type="component" value="Unassembled WGS sequence"/>
</dbReference>